<keyword evidence="1 3" id="KW-0597">Phosphoprotein</keyword>
<dbReference type="PANTHER" id="PTHR45339:SF1">
    <property type="entry name" value="HYBRID SIGNAL TRANSDUCTION HISTIDINE KINASE J"/>
    <property type="match status" value="1"/>
</dbReference>
<comment type="caution">
    <text evidence="5">The sequence shown here is derived from an EMBL/GenBank/DDBJ whole genome shotgun (WGS) entry which is preliminary data.</text>
</comment>
<gene>
    <name evidence="5" type="ORF">CWC05_24045</name>
</gene>
<feature type="non-terminal residue" evidence="5">
    <location>
        <position position="74"/>
    </location>
</feature>
<feature type="non-terminal residue" evidence="5">
    <location>
        <position position="1"/>
    </location>
</feature>
<evidence type="ECO:0000313" key="5">
    <source>
        <dbReference type="EMBL" id="TMP65561.1"/>
    </source>
</evidence>
<evidence type="ECO:0000256" key="2">
    <source>
        <dbReference type="ARBA" id="ARBA00023012"/>
    </source>
</evidence>
<organism evidence="5 6">
    <name type="scientific">Pseudoalteromonas ruthenica</name>
    <dbReference type="NCBI Taxonomy" id="151081"/>
    <lineage>
        <taxon>Bacteria</taxon>
        <taxon>Pseudomonadati</taxon>
        <taxon>Pseudomonadota</taxon>
        <taxon>Gammaproteobacteria</taxon>
        <taxon>Alteromonadales</taxon>
        <taxon>Pseudoalteromonadaceae</taxon>
        <taxon>Pseudoalteromonas</taxon>
    </lineage>
</organism>
<reference evidence="5 6" key="1">
    <citation type="submission" date="2017-12" db="EMBL/GenBank/DDBJ databases">
        <authorList>
            <person name="Paulsen S."/>
            <person name="Gram L.K."/>
        </authorList>
    </citation>
    <scope>NUCLEOTIDE SEQUENCE [LARGE SCALE GENOMIC DNA]</scope>
    <source>
        <strain evidence="5 6">S2897</strain>
    </source>
</reference>
<proteinExistence type="predicted"/>
<dbReference type="SUPFAM" id="SSF52172">
    <property type="entry name" value="CheY-like"/>
    <property type="match status" value="1"/>
</dbReference>
<dbReference type="PROSITE" id="PS50110">
    <property type="entry name" value="RESPONSE_REGULATORY"/>
    <property type="match status" value="1"/>
</dbReference>
<dbReference type="InterPro" id="IPR001789">
    <property type="entry name" value="Sig_transdc_resp-reg_receiver"/>
</dbReference>
<dbReference type="Gene3D" id="3.40.50.2300">
    <property type="match status" value="1"/>
</dbReference>
<accession>A0A5S3XZK3</accession>
<dbReference type="RefSeq" id="WP_138549510.1">
    <property type="nucleotide sequence ID" value="NZ_PNCG01001117.1"/>
</dbReference>
<name>A0A5S3XZK3_9GAMM</name>
<evidence type="ECO:0000256" key="1">
    <source>
        <dbReference type="ARBA" id="ARBA00022553"/>
    </source>
</evidence>
<dbReference type="AlphaFoldDB" id="A0A5S3XZK3"/>
<evidence type="ECO:0000313" key="6">
    <source>
        <dbReference type="Proteomes" id="UP000305874"/>
    </source>
</evidence>
<evidence type="ECO:0000256" key="3">
    <source>
        <dbReference type="PROSITE-ProRule" id="PRU00169"/>
    </source>
</evidence>
<feature type="modified residue" description="4-aspartylphosphate" evidence="3">
    <location>
        <position position="71"/>
    </location>
</feature>
<dbReference type="EMBL" id="PNCG01001117">
    <property type="protein sequence ID" value="TMP65561.1"/>
    <property type="molecule type" value="Genomic_DNA"/>
</dbReference>
<evidence type="ECO:0000259" key="4">
    <source>
        <dbReference type="PROSITE" id="PS50110"/>
    </source>
</evidence>
<reference evidence="6" key="2">
    <citation type="submission" date="2019-06" db="EMBL/GenBank/DDBJ databases">
        <title>Co-occurence of chitin degradation, pigmentation and bioactivity in marine Pseudoalteromonas.</title>
        <authorList>
            <person name="Sonnenschein E.C."/>
            <person name="Bech P.K."/>
        </authorList>
    </citation>
    <scope>NUCLEOTIDE SEQUENCE [LARGE SCALE GENOMIC DNA]</scope>
    <source>
        <strain evidence="6">S2897</strain>
    </source>
</reference>
<protein>
    <recommendedName>
        <fullName evidence="4">Response regulatory domain-containing protein</fullName>
    </recommendedName>
</protein>
<dbReference type="PANTHER" id="PTHR45339">
    <property type="entry name" value="HYBRID SIGNAL TRANSDUCTION HISTIDINE KINASE J"/>
    <property type="match status" value="1"/>
</dbReference>
<dbReference type="Proteomes" id="UP000305874">
    <property type="component" value="Unassembled WGS sequence"/>
</dbReference>
<sequence length="74" mass="8336">QTAQAPTASKRDMDTEKLKRLHVLVAEDNAVNKLVIKAMLDSFHITYTIVENGQQAVNAVELDEYDLVLMDCQM</sequence>
<keyword evidence="2" id="KW-0902">Two-component regulatory system</keyword>
<dbReference type="InterPro" id="IPR011006">
    <property type="entry name" value="CheY-like_superfamily"/>
</dbReference>
<dbReference type="GO" id="GO:0000160">
    <property type="term" value="P:phosphorelay signal transduction system"/>
    <property type="evidence" value="ECO:0007669"/>
    <property type="project" value="UniProtKB-KW"/>
</dbReference>
<feature type="domain" description="Response regulatory" evidence="4">
    <location>
        <begin position="22"/>
        <end position="74"/>
    </location>
</feature>